<evidence type="ECO:0000313" key="2">
    <source>
        <dbReference type="Proteomes" id="UP000555407"/>
    </source>
</evidence>
<name>A0A7X5VCD4_9ACTN</name>
<keyword evidence="1" id="KW-0238">DNA-binding</keyword>
<proteinExistence type="predicted"/>
<dbReference type="GO" id="GO:0003677">
    <property type="term" value="F:DNA binding"/>
    <property type="evidence" value="ECO:0007669"/>
    <property type="project" value="UniProtKB-KW"/>
</dbReference>
<keyword evidence="2" id="KW-1185">Reference proteome</keyword>
<evidence type="ECO:0000313" key="1">
    <source>
        <dbReference type="EMBL" id="NIK58573.1"/>
    </source>
</evidence>
<dbReference type="EMBL" id="JAASRO010000001">
    <property type="protein sequence ID" value="NIK58573.1"/>
    <property type="molecule type" value="Genomic_DNA"/>
</dbReference>
<dbReference type="AlphaFoldDB" id="A0A7X5VCD4"/>
<dbReference type="RefSeq" id="WP_167209470.1">
    <property type="nucleotide sequence ID" value="NZ_JAASRO010000001.1"/>
</dbReference>
<dbReference type="Proteomes" id="UP000555407">
    <property type="component" value="Unassembled WGS sequence"/>
</dbReference>
<protein>
    <submittedName>
        <fullName evidence="1">DNA-binding NarL/FixJ family response regulator</fullName>
    </submittedName>
</protein>
<gene>
    <name evidence="1" type="ORF">BJY22_004290</name>
</gene>
<comment type="caution">
    <text evidence="1">The sequence shown here is derived from an EMBL/GenBank/DDBJ whole genome shotgun (WGS) entry which is preliminary data.</text>
</comment>
<organism evidence="1 2">
    <name type="scientific">Kribbella shirazensis</name>
    <dbReference type="NCBI Taxonomy" id="1105143"/>
    <lineage>
        <taxon>Bacteria</taxon>
        <taxon>Bacillati</taxon>
        <taxon>Actinomycetota</taxon>
        <taxon>Actinomycetes</taxon>
        <taxon>Propionibacteriales</taxon>
        <taxon>Kribbellaceae</taxon>
        <taxon>Kribbella</taxon>
    </lineage>
</organism>
<reference evidence="1 2" key="1">
    <citation type="submission" date="2020-03" db="EMBL/GenBank/DDBJ databases">
        <title>Sequencing the genomes of 1000 actinobacteria strains.</title>
        <authorList>
            <person name="Klenk H.-P."/>
        </authorList>
    </citation>
    <scope>NUCLEOTIDE SEQUENCE [LARGE SCALE GENOMIC DNA]</scope>
    <source>
        <strain evidence="1 2">DSM 45490</strain>
    </source>
</reference>
<accession>A0A7X5VCD4</accession>
<sequence>MSVISSSEASWTRGDQLVLERCVSAGLPTVVIALKLGRCVETVRVKAAETGIQLNPSQDE</sequence>